<organism evidence="4 5">
    <name type="scientific">Methylacidiphilum caldifontis</name>
    <dbReference type="NCBI Taxonomy" id="2795386"/>
    <lineage>
        <taxon>Bacteria</taxon>
        <taxon>Pseudomonadati</taxon>
        <taxon>Verrucomicrobiota</taxon>
        <taxon>Methylacidiphilae</taxon>
        <taxon>Methylacidiphilales</taxon>
        <taxon>Methylacidiphilaceae</taxon>
        <taxon>Methylacidiphilum (ex Ratnadevi et al. 2023)</taxon>
    </lineage>
</organism>
<feature type="domain" description="Inosine/uridine-preferring nucleoside hydrolase" evidence="3">
    <location>
        <begin position="37"/>
        <end position="361"/>
    </location>
</feature>
<dbReference type="GO" id="GO:0006152">
    <property type="term" value="P:purine nucleoside catabolic process"/>
    <property type="evidence" value="ECO:0007669"/>
    <property type="project" value="TreeGrafter"/>
</dbReference>
<comment type="caution">
    <text evidence="4">The sequence shown here is derived from an EMBL/GenBank/DDBJ whole genome shotgun (WGS) entry which is preliminary data.</text>
</comment>
<dbReference type="Pfam" id="PF01156">
    <property type="entry name" value="IU_nuc_hydro"/>
    <property type="match status" value="1"/>
</dbReference>
<evidence type="ECO:0000259" key="3">
    <source>
        <dbReference type="Pfam" id="PF01156"/>
    </source>
</evidence>
<dbReference type="OrthoDB" id="9797882at2"/>
<dbReference type="Gene3D" id="3.90.245.10">
    <property type="entry name" value="Ribonucleoside hydrolase-like"/>
    <property type="match status" value="1"/>
</dbReference>
<dbReference type="Proteomes" id="UP000297713">
    <property type="component" value="Unassembled WGS sequence"/>
</dbReference>
<dbReference type="PANTHER" id="PTHR12304">
    <property type="entry name" value="INOSINE-URIDINE PREFERRING NUCLEOSIDE HYDROLASE"/>
    <property type="match status" value="1"/>
</dbReference>
<name>A0A4Y8PG20_9BACT</name>
<dbReference type="EMBL" id="LXQC01000101">
    <property type="protein sequence ID" value="TFE71069.1"/>
    <property type="molecule type" value="Genomic_DNA"/>
</dbReference>
<proteinExistence type="predicted"/>
<accession>A0A4Y8PG20</accession>
<sequence length="375" mass="42680">MQKQISSSSFQKRIKPFLCTLLILIFLSQFMEGKELVIIDQDGAGPGGTDMQSLLLALEIPQIEILGIIITSGDCWRDEGLLHTLRLLEIAAKPSVPVIPGAVYPLVNSKKETLLREKLFGKLFYKGAWNSQYNGRNSHPPLFYYEDPFQPPAPIEGMPSVKKTEANAVDFLIQSAKNHPSEITLVALGPMTDIALACRLYPEFPKLIKKLVFMGGSFNPVTSDPEWAENPRFEFNFFWDPEAAHIVLTSPWNEIEGYPVDIGLDTVMNEELIEAFDKQKSNISQYIKKYAWKNQPMWDEIAVACWTNPSLIVKKTALFVDVDISHSASYGNTISWQPGLEPDWKEKKLQIIKKIDRLRFYRYFIDTLQSQDSQK</sequence>
<dbReference type="SUPFAM" id="SSF53590">
    <property type="entry name" value="Nucleoside hydrolase"/>
    <property type="match status" value="1"/>
</dbReference>
<dbReference type="InterPro" id="IPR036452">
    <property type="entry name" value="Ribo_hydro-like"/>
</dbReference>
<evidence type="ECO:0000313" key="4">
    <source>
        <dbReference type="EMBL" id="TFE71069.1"/>
    </source>
</evidence>
<protein>
    <recommendedName>
        <fullName evidence="3">Inosine/uridine-preferring nucleoside hydrolase domain-containing protein</fullName>
    </recommendedName>
</protein>
<keyword evidence="2" id="KW-0326">Glycosidase</keyword>
<dbReference type="InterPro" id="IPR023186">
    <property type="entry name" value="IUNH"/>
</dbReference>
<dbReference type="InterPro" id="IPR001910">
    <property type="entry name" value="Inosine/uridine_hydrolase_dom"/>
</dbReference>
<dbReference type="AlphaFoldDB" id="A0A4Y8PG20"/>
<keyword evidence="5" id="KW-1185">Reference proteome</keyword>
<reference evidence="4 5" key="1">
    <citation type="submission" date="2016-05" db="EMBL/GenBank/DDBJ databases">
        <title>Diversity and Homogeneity among Thermoacidophilic Verrucomicrobia Methanotrophs Linked with Geographical Origin.</title>
        <authorList>
            <person name="Erikstad H.-A."/>
            <person name="Smestad N.B."/>
            <person name="Ceballos R.M."/>
            <person name="Birkeland N.-K."/>
        </authorList>
    </citation>
    <scope>NUCLEOTIDE SEQUENCE [LARGE SCALE GENOMIC DNA]</scope>
    <source>
        <strain evidence="4 5">Phi</strain>
    </source>
</reference>
<evidence type="ECO:0000256" key="1">
    <source>
        <dbReference type="ARBA" id="ARBA00022801"/>
    </source>
</evidence>
<gene>
    <name evidence="4" type="ORF">A7Q10_05485</name>
</gene>
<evidence type="ECO:0000256" key="2">
    <source>
        <dbReference type="ARBA" id="ARBA00023295"/>
    </source>
</evidence>
<dbReference type="RefSeq" id="WP_134439434.1">
    <property type="nucleotide sequence ID" value="NZ_LXQC01000101.1"/>
</dbReference>
<evidence type="ECO:0000313" key="5">
    <source>
        <dbReference type="Proteomes" id="UP000297713"/>
    </source>
</evidence>
<keyword evidence="1" id="KW-0378">Hydrolase</keyword>
<dbReference type="GO" id="GO:0005829">
    <property type="term" value="C:cytosol"/>
    <property type="evidence" value="ECO:0007669"/>
    <property type="project" value="TreeGrafter"/>
</dbReference>
<dbReference type="GO" id="GO:0008477">
    <property type="term" value="F:purine nucleosidase activity"/>
    <property type="evidence" value="ECO:0007669"/>
    <property type="project" value="TreeGrafter"/>
</dbReference>
<dbReference type="PANTHER" id="PTHR12304:SF4">
    <property type="entry name" value="URIDINE NUCLEOSIDASE"/>
    <property type="match status" value="1"/>
</dbReference>